<proteinExistence type="predicted"/>
<evidence type="ECO:0000313" key="3">
    <source>
        <dbReference type="Proteomes" id="UP001375240"/>
    </source>
</evidence>
<name>A0AAV9U1X7_9PEZI</name>
<comment type="caution">
    <text evidence="2">The sequence shown here is derived from an EMBL/GenBank/DDBJ whole genome shotgun (WGS) entry which is preliminary data.</text>
</comment>
<dbReference type="Proteomes" id="UP001375240">
    <property type="component" value="Unassembled WGS sequence"/>
</dbReference>
<reference evidence="2 3" key="1">
    <citation type="submission" date="2019-10" db="EMBL/GenBank/DDBJ databases">
        <authorList>
            <person name="Palmer J.M."/>
        </authorList>
    </citation>
    <scope>NUCLEOTIDE SEQUENCE [LARGE SCALE GENOMIC DNA]</scope>
    <source>
        <strain evidence="2 3">TWF696</strain>
    </source>
</reference>
<dbReference type="SUPFAM" id="SSF81383">
    <property type="entry name" value="F-box domain"/>
    <property type="match status" value="1"/>
</dbReference>
<evidence type="ECO:0000313" key="2">
    <source>
        <dbReference type="EMBL" id="KAK6331260.1"/>
    </source>
</evidence>
<keyword evidence="3" id="KW-1185">Reference proteome</keyword>
<sequence>MAAVNALLDLPHELLHQIFLYLDPEDLANLQVTCSFLDRYVKGNELLLKSLFLQHWDEPVGQGASALGSTWEKRLHNAVWLRNILESDSPDAKLNDYQKVVETIIALLQVKDLNSSRSLAFLTDFFEGNRLNIDTLLCRSSLFDAIGDGLRVAADTEFERQLSAKLHCYYGVPVDHRGKRKPTHPWARSKVYDLRNYTANTMWGPFRADGSGRVDWEKMEAIMIVLAYNMRLTVEDNDPAFGTIWTVRFRGAVPYSGPFVDYQLVNDIEPPLEARDPYGVTGTWLRVVCFLDYHDFHAFNFASPPPPDGVSPRGPIQIPEALRFIKLGLHVTKIEPPGPDDGHDLPVVHFRGVSRLIDAYWDPNANSMLTGTVRLTREGAIRWTSFSVFQGEERWRSEGVQVGGLCSGRGVLGTWFDKDFDPNGPAGPTAFWKTSNSIDPSLLSESDNAAW</sequence>
<dbReference type="SMART" id="SM00256">
    <property type="entry name" value="FBOX"/>
    <property type="match status" value="1"/>
</dbReference>
<dbReference type="InterPro" id="IPR001810">
    <property type="entry name" value="F-box_dom"/>
</dbReference>
<dbReference type="Gene3D" id="1.20.1280.50">
    <property type="match status" value="1"/>
</dbReference>
<gene>
    <name evidence="2" type="ORF">TWF696_003320</name>
</gene>
<evidence type="ECO:0000259" key="1">
    <source>
        <dbReference type="PROSITE" id="PS50181"/>
    </source>
</evidence>
<dbReference type="PROSITE" id="PS50181">
    <property type="entry name" value="FBOX"/>
    <property type="match status" value="1"/>
</dbReference>
<dbReference type="CDD" id="cd09917">
    <property type="entry name" value="F-box_SF"/>
    <property type="match status" value="1"/>
</dbReference>
<organism evidence="2 3">
    <name type="scientific">Orbilia brochopaga</name>
    <dbReference type="NCBI Taxonomy" id="3140254"/>
    <lineage>
        <taxon>Eukaryota</taxon>
        <taxon>Fungi</taxon>
        <taxon>Dikarya</taxon>
        <taxon>Ascomycota</taxon>
        <taxon>Pezizomycotina</taxon>
        <taxon>Orbiliomycetes</taxon>
        <taxon>Orbiliales</taxon>
        <taxon>Orbiliaceae</taxon>
        <taxon>Orbilia</taxon>
    </lineage>
</organism>
<accession>A0AAV9U1X7</accession>
<dbReference type="AlphaFoldDB" id="A0AAV9U1X7"/>
<protein>
    <recommendedName>
        <fullName evidence="1">F-box domain-containing protein</fullName>
    </recommendedName>
</protein>
<dbReference type="Pfam" id="PF12937">
    <property type="entry name" value="F-box-like"/>
    <property type="match status" value="1"/>
</dbReference>
<dbReference type="InterPro" id="IPR036047">
    <property type="entry name" value="F-box-like_dom_sf"/>
</dbReference>
<feature type="domain" description="F-box" evidence="1">
    <location>
        <begin position="4"/>
        <end position="51"/>
    </location>
</feature>
<dbReference type="EMBL" id="JAVHNQ010000016">
    <property type="protein sequence ID" value="KAK6331260.1"/>
    <property type="molecule type" value="Genomic_DNA"/>
</dbReference>